<dbReference type="RefSeq" id="WP_303948482.1">
    <property type="nucleotide sequence ID" value="NZ_JAGZXI010000008.1"/>
</dbReference>
<organism evidence="2 3">
    <name type="scientific">Rothia mucilaginosa</name>
    <dbReference type="NCBI Taxonomy" id="43675"/>
    <lineage>
        <taxon>Bacteria</taxon>
        <taxon>Bacillati</taxon>
        <taxon>Actinomycetota</taxon>
        <taxon>Actinomycetes</taxon>
        <taxon>Micrococcales</taxon>
        <taxon>Micrococcaceae</taxon>
        <taxon>Rothia</taxon>
    </lineage>
</organism>
<evidence type="ECO:0000256" key="1">
    <source>
        <dbReference type="SAM" id="MobiDB-lite"/>
    </source>
</evidence>
<dbReference type="Pfam" id="PF13822">
    <property type="entry name" value="ACC_epsilon"/>
    <property type="match status" value="1"/>
</dbReference>
<protein>
    <submittedName>
        <fullName evidence="2">Acyl-CoA carboxylase subunit epsilon</fullName>
    </submittedName>
</protein>
<feature type="compositionally biased region" description="Low complexity" evidence="1">
    <location>
        <begin position="36"/>
        <end position="51"/>
    </location>
</feature>
<dbReference type="AlphaFoldDB" id="A0A943Y666"/>
<dbReference type="Proteomes" id="UP000739069">
    <property type="component" value="Unassembled WGS sequence"/>
</dbReference>
<feature type="compositionally biased region" description="Low complexity" evidence="1">
    <location>
        <begin position="19"/>
        <end position="28"/>
    </location>
</feature>
<sequence>MAGYNPLSYFSFGKKKDATSASATPAPSGGRGHAGVRVSSRSASRVRSEVVTPSPRSQAEVHHDEAEEHEPFLKVTKGNPTEEELAALTAVVAAMQAEAVHQEQNTLVGAASRILNRRQRLGASLRPGPGSWRRARPM</sequence>
<dbReference type="GO" id="GO:0003989">
    <property type="term" value="F:acetyl-CoA carboxylase activity"/>
    <property type="evidence" value="ECO:0007669"/>
    <property type="project" value="InterPro"/>
</dbReference>
<gene>
    <name evidence="2" type="ORF">KH265_06265</name>
</gene>
<accession>A0A943Y666</accession>
<feature type="region of interest" description="Disordered" evidence="1">
    <location>
        <begin position="1"/>
        <end position="79"/>
    </location>
</feature>
<dbReference type="InterPro" id="IPR032716">
    <property type="entry name" value="ACC_epsilon"/>
</dbReference>
<reference evidence="2" key="1">
    <citation type="submission" date="2021-02" db="EMBL/GenBank/DDBJ databases">
        <title>Infant gut strain persistence is associated with maternal origin, phylogeny, and functional potential including surface adhesion and iron acquisition.</title>
        <authorList>
            <person name="Lou Y.C."/>
        </authorList>
    </citation>
    <scope>NUCLEOTIDE SEQUENCE</scope>
    <source>
        <strain evidence="2">L1_008_092G1_dasL1_008_092G1_concoct_16</strain>
    </source>
</reference>
<feature type="compositionally biased region" description="Basic and acidic residues" evidence="1">
    <location>
        <begin position="59"/>
        <end position="72"/>
    </location>
</feature>
<evidence type="ECO:0000313" key="3">
    <source>
        <dbReference type="Proteomes" id="UP000739069"/>
    </source>
</evidence>
<comment type="caution">
    <text evidence="2">The sequence shown here is derived from an EMBL/GenBank/DDBJ whole genome shotgun (WGS) entry which is preliminary data.</text>
</comment>
<dbReference type="EMBL" id="JAGZXI010000008">
    <property type="protein sequence ID" value="MBS6635243.1"/>
    <property type="molecule type" value="Genomic_DNA"/>
</dbReference>
<proteinExistence type="predicted"/>
<name>A0A943Y666_9MICC</name>
<evidence type="ECO:0000313" key="2">
    <source>
        <dbReference type="EMBL" id="MBS6635243.1"/>
    </source>
</evidence>
<dbReference type="GO" id="GO:0004658">
    <property type="term" value="F:propionyl-CoA carboxylase activity"/>
    <property type="evidence" value="ECO:0007669"/>
    <property type="project" value="InterPro"/>
</dbReference>